<dbReference type="EMBL" id="LPNN01000005">
    <property type="protein sequence ID" value="OEJ86857.1"/>
    <property type="molecule type" value="Genomic_DNA"/>
</dbReference>
<gene>
    <name evidence="2" type="ORF">AWRI3580_g2711</name>
</gene>
<dbReference type="STRING" id="29833.A0A1E5RIY4"/>
<keyword evidence="2" id="KW-0645">Protease</keyword>
<keyword evidence="3" id="KW-1185">Reference proteome</keyword>
<sequence>MSSFFRPSLDIDINLDNEDNKECHEIVNNKKGIVEKIPIYEDGESISGTITLRVRGEGKRVEHQGITISLIGGIDIRDSPTNNNTFLQLTADLFAPGDLLNTQTTHFNFKNCQKQYNSYKGINVDLNYYLKVKVNLLNKAPITKYKKIWVNLYDDVTNLKPKPIKLDIGIENCLHIEFEFGKNFYTLNDLILGRIYFLLNRLKIKKMELCLITRETTNNSTKSKVCETVPISYEIMDGSPVKGETIPIRLFLSGYNLLPSIDLGSFSVKSYLSLVIYDEDGRRYFKQAEIDMYRTRE</sequence>
<evidence type="ECO:0000313" key="3">
    <source>
        <dbReference type="Proteomes" id="UP000095358"/>
    </source>
</evidence>
<organism evidence="2 3">
    <name type="scientific">Hanseniaspora uvarum</name>
    <name type="common">Yeast</name>
    <name type="synonym">Kloeckera apiculata</name>
    <dbReference type="NCBI Taxonomy" id="29833"/>
    <lineage>
        <taxon>Eukaryota</taxon>
        <taxon>Fungi</taxon>
        <taxon>Dikarya</taxon>
        <taxon>Ascomycota</taxon>
        <taxon>Saccharomycotina</taxon>
        <taxon>Saccharomycetes</taxon>
        <taxon>Saccharomycodales</taxon>
        <taxon>Saccharomycodaceae</taxon>
        <taxon>Hanseniaspora</taxon>
    </lineage>
</organism>
<dbReference type="GO" id="GO:0004180">
    <property type="term" value="F:carboxypeptidase activity"/>
    <property type="evidence" value="ECO:0007669"/>
    <property type="project" value="UniProtKB-KW"/>
</dbReference>
<comment type="caution">
    <text evidence="2">The sequence shown here is derived from an EMBL/GenBank/DDBJ whole genome shotgun (WGS) entry which is preliminary data.</text>
</comment>
<accession>A0A1E5RIY4</accession>
<dbReference type="InterPro" id="IPR028934">
    <property type="entry name" value="Vps26-related"/>
</dbReference>
<dbReference type="Proteomes" id="UP000095358">
    <property type="component" value="Unassembled WGS sequence"/>
</dbReference>
<evidence type="ECO:0000256" key="1">
    <source>
        <dbReference type="ARBA" id="ARBA00009100"/>
    </source>
</evidence>
<reference evidence="3" key="1">
    <citation type="journal article" date="2016" name="Genome Announc.">
        <title>Genome sequences of three species of Hanseniaspora isolated from spontaneous wine fermentations.</title>
        <authorList>
            <person name="Sternes P.R."/>
            <person name="Lee D."/>
            <person name="Kutyna D.R."/>
            <person name="Borneman A.R."/>
        </authorList>
    </citation>
    <scope>NUCLEOTIDE SEQUENCE [LARGE SCALE GENOMIC DNA]</scope>
    <source>
        <strain evidence="3">AWRI3580</strain>
    </source>
</reference>
<dbReference type="Gene3D" id="2.60.40.640">
    <property type="match status" value="2"/>
</dbReference>
<dbReference type="AlphaFoldDB" id="A0A1E5RIY4"/>
<evidence type="ECO:0000313" key="2">
    <source>
        <dbReference type="EMBL" id="OEJ86857.1"/>
    </source>
</evidence>
<dbReference type="InterPro" id="IPR014752">
    <property type="entry name" value="Arrestin-like_C"/>
</dbReference>
<protein>
    <submittedName>
        <fullName evidence="2">Carboxypeptidase Y-deficient protein 8</fullName>
    </submittedName>
</protein>
<dbReference type="OrthoDB" id="3821113at2759"/>
<dbReference type="VEuPathDB" id="FungiDB:AWRI3580_g2711"/>
<comment type="similarity">
    <text evidence="1">Belongs to the VPS26 family.</text>
</comment>
<proteinExistence type="inferred from homology"/>
<dbReference type="Pfam" id="PF03643">
    <property type="entry name" value="Vps26"/>
    <property type="match status" value="1"/>
</dbReference>
<keyword evidence="2" id="KW-0378">Hydrolase</keyword>
<dbReference type="GO" id="GO:0006886">
    <property type="term" value="P:intracellular protein transport"/>
    <property type="evidence" value="ECO:0007669"/>
    <property type="project" value="InterPro"/>
</dbReference>
<keyword evidence="2" id="KW-0121">Carboxypeptidase</keyword>
<dbReference type="PANTHER" id="PTHR12233">
    <property type="entry name" value="VACUOLAR PROTEIN SORTING 26 RELATED"/>
    <property type="match status" value="1"/>
</dbReference>
<name>A0A1E5RIY4_HANUV</name>